<dbReference type="SUPFAM" id="SSF48264">
    <property type="entry name" value="Cytochrome P450"/>
    <property type="match status" value="1"/>
</dbReference>
<evidence type="ECO:0000256" key="4">
    <source>
        <dbReference type="ARBA" id="ARBA00010617"/>
    </source>
</evidence>
<dbReference type="GeneID" id="100166635"/>
<comment type="cofactor">
    <cofactor evidence="1 13">
        <name>heme</name>
        <dbReference type="ChEBI" id="CHEBI:30413"/>
    </cofactor>
</comment>
<evidence type="ECO:0000256" key="13">
    <source>
        <dbReference type="PIRSR" id="PIRSR602401-1"/>
    </source>
</evidence>
<accession>A0A8R2JLM1</accession>
<evidence type="ECO:0000256" key="10">
    <source>
        <dbReference type="ARBA" id="ARBA00023004"/>
    </source>
</evidence>
<dbReference type="AlphaFoldDB" id="A0A8R2JLM1"/>
<evidence type="ECO:0000256" key="9">
    <source>
        <dbReference type="ARBA" id="ARBA00023002"/>
    </source>
</evidence>
<keyword evidence="7" id="KW-0256">Endoplasmic reticulum</keyword>
<dbReference type="InterPro" id="IPR002401">
    <property type="entry name" value="Cyt_P450_E_grp-I"/>
</dbReference>
<keyword evidence="9 14" id="KW-0560">Oxidoreductase</keyword>
<evidence type="ECO:0000256" key="3">
    <source>
        <dbReference type="ARBA" id="ARBA00004406"/>
    </source>
</evidence>
<dbReference type="InterPro" id="IPR036396">
    <property type="entry name" value="Cyt_P450_sf"/>
</dbReference>
<evidence type="ECO:0000256" key="8">
    <source>
        <dbReference type="ARBA" id="ARBA00022848"/>
    </source>
</evidence>
<reference evidence="16" key="1">
    <citation type="submission" date="2010-06" db="EMBL/GenBank/DDBJ databases">
        <authorList>
            <person name="Jiang H."/>
            <person name="Abraham K."/>
            <person name="Ali S."/>
            <person name="Alsbrooks S.L."/>
            <person name="Anim B.N."/>
            <person name="Anosike U.S."/>
            <person name="Attaway T."/>
            <person name="Bandaranaike D.P."/>
            <person name="Battles P.K."/>
            <person name="Bell S.N."/>
            <person name="Bell A.V."/>
            <person name="Beltran B."/>
            <person name="Bickham C."/>
            <person name="Bustamante Y."/>
            <person name="Caleb T."/>
            <person name="Canada A."/>
            <person name="Cardenas V."/>
            <person name="Carter K."/>
            <person name="Chacko J."/>
            <person name="Chandrabose M.N."/>
            <person name="Chavez D."/>
            <person name="Chavez A."/>
            <person name="Chen L."/>
            <person name="Chu H.-S."/>
            <person name="Claassen K.J."/>
            <person name="Cockrell R."/>
            <person name="Collins M."/>
            <person name="Cooper J.A."/>
            <person name="Cree A."/>
            <person name="Curry S.M."/>
            <person name="Da Y."/>
            <person name="Dao M.D."/>
            <person name="Das B."/>
            <person name="Davila M.-L."/>
            <person name="Davy-Carroll L."/>
            <person name="Denson S."/>
            <person name="Dinh H."/>
            <person name="Ebong V.E."/>
            <person name="Edwards J.R."/>
            <person name="Egan A."/>
            <person name="El-Daye J."/>
            <person name="Escobedo L."/>
            <person name="Fernandez S."/>
            <person name="Fernando P.R."/>
            <person name="Flagg N."/>
            <person name="Forbes L.D."/>
            <person name="Fowler R.G."/>
            <person name="Fu Q."/>
            <person name="Gabisi R.A."/>
            <person name="Ganer J."/>
            <person name="Garbino Pronczuk A."/>
            <person name="Garcia R.M."/>
            <person name="Garner T."/>
            <person name="Garrett T.E."/>
            <person name="Gonzalez D.A."/>
            <person name="Hamid H."/>
            <person name="Hawkins E.S."/>
            <person name="Hirani K."/>
            <person name="Hogues M.E."/>
            <person name="Hollins B."/>
            <person name="Hsiao C.-H."/>
            <person name="Jabil R."/>
            <person name="James M.L."/>
            <person name="Jhangiani S.N."/>
            <person name="Johnson B."/>
            <person name="Johnson Q."/>
            <person name="Joshi V."/>
            <person name="Kalu J.B."/>
            <person name="Kam C."/>
            <person name="Kashfia A."/>
            <person name="Keebler J."/>
            <person name="Kisamo H."/>
            <person name="Kovar C.L."/>
            <person name="Lago L.A."/>
            <person name="Lai C.-Y."/>
            <person name="Laidlaw J."/>
            <person name="Lara F."/>
            <person name="Le T.-K."/>
            <person name="Lee S.L."/>
            <person name="Legall F.H."/>
            <person name="Lemon S.J."/>
            <person name="Lewis L.R."/>
            <person name="Li B."/>
            <person name="Liu Y."/>
            <person name="Liu Y.-S."/>
            <person name="Lopez J."/>
            <person name="Lozado R.J."/>
            <person name="Lu J."/>
            <person name="Madu R.C."/>
            <person name="Maheshwari M."/>
            <person name="Maheshwari R."/>
            <person name="Malloy K."/>
            <person name="Martinez E."/>
            <person name="Mathew T."/>
            <person name="Mercado I.C."/>
            <person name="Mercado C."/>
            <person name="Meyer B."/>
            <person name="Montgomery K."/>
            <person name="Morgan M.B."/>
            <person name="Munidasa M."/>
            <person name="Nazareth L.V."/>
            <person name="Nelson J."/>
            <person name="Ng B.M."/>
            <person name="Nguyen N.B."/>
            <person name="Nguyen P.Q."/>
            <person name="Nguyen T."/>
            <person name="Obregon M."/>
            <person name="Okwuonu G.O."/>
            <person name="Onwere C.G."/>
            <person name="Orozco G."/>
            <person name="Parra A."/>
            <person name="Patel S."/>
            <person name="Patil S."/>
            <person name="Perez A."/>
            <person name="Perez Y."/>
            <person name="Pham C."/>
            <person name="Primus E.L."/>
            <person name="Pu L.-L."/>
            <person name="Puazo M."/>
            <person name="Qin X."/>
            <person name="Quiroz J.B."/>
            <person name="Reese J."/>
            <person name="Richards S."/>
            <person name="Rives C.M."/>
            <person name="Robberts R."/>
            <person name="Ruiz S.J."/>
            <person name="Ruiz M.J."/>
            <person name="Santibanez J."/>
            <person name="Schneider B.W."/>
            <person name="Sisson I."/>
            <person name="Smith M."/>
            <person name="Sodergren E."/>
            <person name="Song X.-Z."/>
            <person name="Song B.B."/>
            <person name="Summersgill H."/>
            <person name="Thelus R."/>
            <person name="Thornton R.D."/>
            <person name="Trejos Z.Y."/>
            <person name="Usmani K."/>
            <person name="Vattathil S."/>
            <person name="Villasana D."/>
            <person name="Walker D.L."/>
            <person name="Wang S."/>
            <person name="Wang K."/>
            <person name="White C.S."/>
            <person name="Williams A.C."/>
            <person name="Williamson J."/>
            <person name="Wilson K."/>
            <person name="Woghiren I.O."/>
            <person name="Woodworth J.R."/>
            <person name="Worley K.C."/>
            <person name="Wright R.A."/>
            <person name="Wu W."/>
            <person name="Young L."/>
            <person name="Zhang L."/>
            <person name="Zhang J."/>
            <person name="Zhu Y."/>
            <person name="Muzny D.M."/>
            <person name="Weinstock G."/>
            <person name="Gibbs R.A."/>
        </authorList>
    </citation>
    <scope>NUCLEOTIDE SEQUENCE [LARGE SCALE GENOMIC DNA]</scope>
    <source>
        <strain evidence="16">LSR1</strain>
    </source>
</reference>
<dbReference type="GO" id="GO:0005506">
    <property type="term" value="F:iron ion binding"/>
    <property type="evidence" value="ECO:0007669"/>
    <property type="project" value="InterPro"/>
</dbReference>
<dbReference type="InterPro" id="IPR017972">
    <property type="entry name" value="Cyt_P450_CS"/>
</dbReference>
<dbReference type="PANTHER" id="PTHR24291">
    <property type="entry name" value="CYTOCHROME P450 FAMILY 4"/>
    <property type="match status" value="1"/>
</dbReference>
<evidence type="ECO:0000256" key="12">
    <source>
        <dbReference type="ARBA" id="ARBA00023136"/>
    </source>
</evidence>
<evidence type="ECO:0000313" key="15">
    <source>
        <dbReference type="EnsemblMetazoa" id="XP_029341594.1"/>
    </source>
</evidence>
<keyword evidence="5 13" id="KW-0349">Heme</keyword>
<dbReference type="Pfam" id="PF00067">
    <property type="entry name" value="p450"/>
    <property type="match status" value="1"/>
</dbReference>
<evidence type="ECO:0000256" key="14">
    <source>
        <dbReference type="RuleBase" id="RU000461"/>
    </source>
</evidence>
<keyword evidence="11 14" id="KW-0503">Monooxygenase</keyword>
<dbReference type="RefSeq" id="XP_029341594.1">
    <property type="nucleotide sequence ID" value="XM_029485734.1"/>
</dbReference>
<comment type="similarity">
    <text evidence="4 14">Belongs to the cytochrome P450 family.</text>
</comment>
<reference evidence="15" key="2">
    <citation type="submission" date="2022-06" db="UniProtKB">
        <authorList>
            <consortium name="EnsemblMetazoa"/>
        </authorList>
    </citation>
    <scope>IDENTIFICATION</scope>
</reference>
<dbReference type="EnsemblMetazoa" id="XM_029485734.1">
    <property type="protein sequence ID" value="XP_029341594.1"/>
    <property type="gene ID" value="LOC100166635"/>
</dbReference>
<dbReference type="InterPro" id="IPR001128">
    <property type="entry name" value="Cyt_P450"/>
</dbReference>
<evidence type="ECO:0000256" key="11">
    <source>
        <dbReference type="ARBA" id="ARBA00023033"/>
    </source>
</evidence>
<sequence length="144" mass="16586">YQGVDTTSVTLSWVMYVLGKHPHVQDRIVEELNEKIPNFGDGKLTVNILSSLDYLGRTIKEVLRLYPSVPFIGRQIYKPLTIGDHTILPGTSIFINVFALHRNEKHFENPEKFDPDRFLEENKKDRHRFAFVPFSAGSRNCIGK</sequence>
<dbReference type="OrthoDB" id="1470350at2759"/>
<keyword evidence="6 13" id="KW-0479">Metal-binding</keyword>
<evidence type="ECO:0000256" key="6">
    <source>
        <dbReference type="ARBA" id="ARBA00022723"/>
    </source>
</evidence>
<evidence type="ECO:0008006" key="17">
    <source>
        <dbReference type="Google" id="ProtNLM"/>
    </source>
</evidence>
<dbReference type="Gene3D" id="1.10.630.10">
    <property type="entry name" value="Cytochrome P450"/>
    <property type="match status" value="1"/>
</dbReference>
<dbReference type="PRINTS" id="PR00385">
    <property type="entry name" value="P450"/>
</dbReference>
<dbReference type="InterPro" id="IPR050196">
    <property type="entry name" value="Cytochrome_P450_Monoox"/>
</dbReference>
<dbReference type="PRINTS" id="PR00463">
    <property type="entry name" value="EP450I"/>
</dbReference>
<protein>
    <recommendedName>
        <fullName evidence="17">Cytochrome P450</fullName>
    </recommendedName>
</protein>
<dbReference type="PANTHER" id="PTHR24291:SF189">
    <property type="entry name" value="CYTOCHROME P450 4C3-RELATED"/>
    <property type="match status" value="1"/>
</dbReference>
<evidence type="ECO:0000256" key="1">
    <source>
        <dbReference type="ARBA" id="ARBA00001971"/>
    </source>
</evidence>
<evidence type="ECO:0000256" key="5">
    <source>
        <dbReference type="ARBA" id="ARBA00022617"/>
    </source>
</evidence>
<keyword evidence="12" id="KW-0472">Membrane</keyword>
<dbReference type="Proteomes" id="UP000007819">
    <property type="component" value="Chromosome X"/>
</dbReference>
<evidence type="ECO:0000256" key="7">
    <source>
        <dbReference type="ARBA" id="ARBA00022824"/>
    </source>
</evidence>
<keyword evidence="10 13" id="KW-0408">Iron</keyword>
<dbReference type="GO" id="GO:0020037">
    <property type="term" value="F:heme binding"/>
    <property type="evidence" value="ECO:0007669"/>
    <property type="project" value="InterPro"/>
</dbReference>
<feature type="binding site" description="axial binding residue" evidence="13">
    <location>
        <position position="141"/>
    </location>
    <ligand>
        <name>heme</name>
        <dbReference type="ChEBI" id="CHEBI:30413"/>
    </ligand>
    <ligandPart>
        <name>Fe</name>
        <dbReference type="ChEBI" id="CHEBI:18248"/>
    </ligandPart>
</feature>
<evidence type="ECO:0000256" key="2">
    <source>
        <dbReference type="ARBA" id="ARBA00004174"/>
    </source>
</evidence>
<name>A0A8R2JLM1_ACYPI</name>
<comment type="subcellular location">
    <subcellularLocation>
        <location evidence="3">Endoplasmic reticulum membrane</location>
        <topology evidence="3">Peripheral membrane protein</topology>
    </subcellularLocation>
    <subcellularLocation>
        <location evidence="2">Microsome membrane</location>
        <topology evidence="2">Peripheral membrane protein</topology>
    </subcellularLocation>
</comment>
<evidence type="ECO:0000313" key="16">
    <source>
        <dbReference type="Proteomes" id="UP000007819"/>
    </source>
</evidence>
<dbReference type="KEGG" id="api:100166635"/>
<dbReference type="GO" id="GO:0016705">
    <property type="term" value="F:oxidoreductase activity, acting on paired donors, with incorporation or reduction of molecular oxygen"/>
    <property type="evidence" value="ECO:0007669"/>
    <property type="project" value="InterPro"/>
</dbReference>
<dbReference type="PROSITE" id="PS00086">
    <property type="entry name" value="CYTOCHROME_P450"/>
    <property type="match status" value="1"/>
</dbReference>
<keyword evidence="8" id="KW-0492">Microsome</keyword>
<dbReference type="GO" id="GO:0005789">
    <property type="term" value="C:endoplasmic reticulum membrane"/>
    <property type="evidence" value="ECO:0007669"/>
    <property type="project" value="UniProtKB-SubCell"/>
</dbReference>
<dbReference type="GO" id="GO:0004497">
    <property type="term" value="F:monooxygenase activity"/>
    <property type="evidence" value="ECO:0007669"/>
    <property type="project" value="UniProtKB-KW"/>
</dbReference>
<organism evidence="15 16">
    <name type="scientific">Acyrthosiphon pisum</name>
    <name type="common">Pea aphid</name>
    <dbReference type="NCBI Taxonomy" id="7029"/>
    <lineage>
        <taxon>Eukaryota</taxon>
        <taxon>Metazoa</taxon>
        <taxon>Ecdysozoa</taxon>
        <taxon>Arthropoda</taxon>
        <taxon>Hexapoda</taxon>
        <taxon>Insecta</taxon>
        <taxon>Pterygota</taxon>
        <taxon>Neoptera</taxon>
        <taxon>Paraneoptera</taxon>
        <taxon>Hemiptera</taxon>
        <taxon>Sternorrhyncha</taxon>
        <taxon>Aphidomorpha</taxon>
        <taxon>Aphidoidea</taxon>
        <taxon>Aphididae</taxon>
        <taxon>Macrosiphini</taxon>
        <taxon>Acyrthosiphon</taxon>
    </lineage>
</organism>
<keyword evidence="16" id="KW-1185">Reference proteome</keyword>
<proteinExistence type="inferred from homology"/>